<feature type="region of interest" description="Disordered" evidence="1">
    <location>
        <begin position="1"/>
        <end position="30"/>
    </location>
</feature>
<keyword evidence="3" id="KW-1185">Reference proteome</keyword>
<sequence>SRPPGGHAAGERACGGGGGADGASDEAGEE</sequence>
<comment type="caution">
    <text evidence="2">The sequence shown here is derived from an EMBL/GenBank/DDBJ whole genome shotgun (WGS) entry which is preliminary data.</text>
</comment>
<reference evidence="2 3" key="1">
    <citation type="submission" date="2021-03" db="EMBL/GenBank/DDBJ databases">
        <title>Genomic Encyclopedia of Type Strains, Phase IV (KMG-IV): sequencing the most valuable type-strain genomes for metagenomic binning, comparative biology and taxonomic classification.</title>
        <authorList>
            <person name="Goeker M."/>
        </authorList>
    </citation>
    <scope>NUCLEOTIDE SEQUENCE [LARGE SCALE GENOMIC DNA]</scope>
    <source>
        <strain evidence="2 3">DSM 12287</strain>
    </source>
</reference>
<evidence type="ECO:0000313" key="2">
    <source>
        <dbReference type="EMBL" id="MBP1901188.1"/>
    </source>
</evidence>
<protein>
    <submittedName>
        <fullName evidence="2">Uncharacterized protein</fullName>
    </submittedName>
</protein>
<gene>
    <name evidence="2" type="ORF">J2744_000858</name>
</gene>
<organism evidence="2 3">
    <name type="scientific">Halorubrum trapanicum</name>
    <dbReference type="NCBI Taxonomy" id="29284"/>
    <lineage>
        <taxon>Archaea</taxon>
        <taxon>Methanobacteriati</taxon>
        <taxon>Methanobacteriota</taxon>
        <taxon>Stenosarchaea group</taxon>
        <taxon>Halobacteria</taxon>
        <taxon>Halobacteriales</taxon>
        <taxon>Haloferacaceae</taxon>
        <taxon>Halorubrum</taxon>
    </lineage>
</organism>
<dbReference type="EMBL" id="JAGGKE010000003">
    <property type="protein sequence ID" value="MBP1901188.1"/>
    <property type="molecule type" value="Genomic_DNA"/>
</dbReference>
<dbReference type="Proteomes" id="UP000770586">
    <property type="component" value="Unassembled WGS sequence"/>
</dbReference>
<evidence type="ECO:0000313" key="3">
    <source>
        <dbReference type="Proteomes" id="UP000770586"/>
    </source>
</evidence>
<accession>A0A8J7R7R8</accession>
<name>A0A8J7R7R8_9EURY</name>
<feature type="non-terminal residue" evidence="2">
    <location>
        <position position="1"/>
    </location>
</feature>
<proteinExistence type="predicted"/>
<evidence type="ECO:0000256" key="1">
    <source>
        <dbReference type="SAM" id="MobiDB-lite"/>
    </source>
</evidence>
<dbReference type="AlphaFoldDB" id="A0A8J7R7R8"/>